<proteinExistence type="inferred from homology"/>
<comment type="similarity">
    <text evidence="2">Belongs to the amino acid-polyamine-organocation (APC) superfamily. Spore germination protein (SGP) (TC 2.A.3.9) family.</text>
</comment>
<evidence type="ECO:0000256" key="5">
    <source>
        <dbReference type="ARBA" id="ARBA00022692"/>
    </source>
</evidence>
<dbReference type="InterPro" id="IPR004761">
    <property type="entry name" value="Spore_GerAB"/>
</dbReference>
<gene>
    <name evidence="9" type="ORF">GCM10008018_53160</name>
</gene>
<evidence type="ECO:0000256" key="7">
    <source>
        <dbReference type="ARBA" id="ARBA00023136"/>
    </source>
</evidence>
<organism evidence="9 10">
    <name type="scientific">Paenibacillus marchantiophytorum</name>
    <dbReference type="NCBI Taxonomy" id="1619310"/>
    <lineage>
        <taxon>Bacteria</taxon>
        <taxon>Bacillati</taxon>
        <taxon>Bacillota</taxon>
        <taxon>Bacilli</taxon>
        <taxon>Bacillales</taxon>
        <taxon>Paenibacillaceae</taxon>
        <taxon>Paenibacillus</taxon>
    </lineage>
</organism>
<evidence type="ECO:0000313" key="10">
    <source>
        <dbReference type="Proteomes" id="UP000615455"/>
    </source>
</evidence>
<evidence type="ECO:0000313" key="9">
    <source>
        <dbReference type="EMBL" id="GGA00194.1"/>
    </source>
</evidence>
<evidence type="ECO:0000256" key="1">
    <source>
        <dbReference type="ARBA" id="ARBA00004141"/>
    </source>
</evidence>
<keyword evidence="5 8" id="KW-0812">Transmembrane</keyword>
<dbReference type="PANTHER" id="PTHR34975:SF2">
    <property type="entry name" value="SPORE GERMINATION PROTEIN A2"/>
    <property type="match status" value="1"/>
</dbReference>
<dbReference type="NCBIfam" id="TIGR00912">
    <property type="entry name" value="2A0309"/>
    <property type="match status" value="1"/>
</dbReference>
<name>A0ABQ1F515_9BACL</name>
<keyword evidence="3" id="KW-0813">Transport</keyword>
<keyword evidence="6 8" id="KW-1133">Transmembrane helix</keyword>
<comment type="subcellular location">
    <subcellularLocation>
        <location evidence="1">Membrane</location>
        <topology evidence="1">Multi-pass membrane protein</topology>
    </subcellularLocation>
</comment>
<accession>A0ABQ1F515</accession>
<feature type="transmembrane region" description="Helical" evidence="8">
    <location>
        <begin position="332"/>
        <end position="352"/>
    </location>
</feature>
<feature type="transmembrane region" description="Helical" evidence="8">
    <location>
        <begin position="40"/>
        <end position="57"/>
    </location>
</feature>
<dbReference type="RefSeq" id="WP_189017261.1">
    <property type="nucleotide sequence ID" value="NZ_BMHE01000037.1"/>
</dbReference>
<feature type="transmembrane region" description="Helical" evidence="8">
    <location>
        <begin position="12"/>
        <end position="28"/>
    </location>
</feature>
<evidence type="ECO:0000256" key="8">
    <source>
        <dbReference type="SAM" id="Phobius"/>
    </source>
</evidence>
<dbReference type="Gene3D" id="1.20.1740.10">
    <property type="entry name" value="Amino acid/polyamine transporter I"/>
    <property type="match status" value="1"/>
</dbReference>
<evidence type="ECO:0000256" key="3">
    <source>
        <dbReference type="ARBA" id="ARBA00022448"/>
    </source>
</evidence>
<evidence type="ECO:0000256" key="6">
    <source>
        <dbReference type="ARBA" id="ARBA00022989"/>
    </source>
</evidence>
<feature type="transmembrane region" description="Helical" evidence="8">
    <location>
        <begin position="215"/>
        <end position="238"/>
    </location>
</feature>
<dbReference type="Pfam" id="PF03845">
    <property type="entry name" value="Spore_permease"/>
    <property type="match status" value="1"/>
</dbReference>
<dbReference type="PANTHER" id="PTHR34975">
    <property type="entry name" value="SPORE GERMINATION PROTEIN A2"/>
    <property type="match status" value="1"/>
</dbReference>
<dbReference type="Proteomes" id="UP000615455">
    <property type="component" value="Unassembled WGS sequence"/>
</dbReference>
<feature type="transmembrane region" description="Helical" evidence="8">
    <location>
        <begin position="143"/>
        <end position="163"/>
    </location>
</feature>
<feature type="transmembrane region" description="Helical" evidence="8">
    <location>
        <begin position="107"/>
        <end position="131"/>
    </location>
</feature>
<evidence type="ECO:0000256" key="2">
    <source>
        <dbReference type="ARBA" id="ARBA00007998"/>
    </source>
</evidence>
<evidence type="ECO:0000256" key="4">
    <source>
        <dbReference type="ARBA" id="ARBA00022544"/>
    </source>
</evidence>
<keyword evidence="4" id="KW-0309">Germination</keyword>
<protein>
    <submittedName>
        <fullName evidence="9">Uncharacterized protein</fullName>
    </submittedName>
</protein>
<reference evidence="10" key="1">
    <citation type="journal article" date="2019" name="Int. J. Syst. Evol. Microbiol.">
        <title>The Global Catalogue of Microorganisms (GCM) 10K type strain sequencing project: providing services to taxonomists for standard genome sequencing and annotation.</title>
        <authorList>
            <consortium name="The Broad Institute Genomics Platform"/>
            <consortium name="The Broad Institute Genome Sequencing Center for Infectious Disease"/>
            <person name="Wu L."/>
            <person name="Ma J."/>
        </authorList>
    </citation>
    <scope>NUCLEOTIDE SEQUENCE [LARGE SCALE GENOMIC DNA]</scope>
    <source>
        <strain evidence="10">CGMCC 1.15043</strain>
    </source>
</reference>
<keyword evidence="7 8" id="KW-0472">Membrane</keyword>
<comment type="caution">
    <text evidence="9">The sequence shown here is derived from an EMBL/GenBank/DDBJ whole genome shotgun (WGS) entry which is preliminary data.</text>
</comment>
<feature type="transmembrane region" description="Helical" evidence="8">
    <location>
        <begin position="271"/>
        <end position="290"/>
    </location>
</feature>
<dbReference type="EMBL" id="BMHE01000037">
    <property type="protein sequence ID" value="GGA00194.1"/>
    <property type="molecule type" value="Genomic_DNA"/>
</dbReference>
<feature type="transmembrane region" description="Helical" evidence="8">
    <location>
        <begin position="69"/>
        <end position="95"/>
    </location>
</feature>
<keyword evidence="10" id="KW-1185">Reference proteome</keyword>
<feature type="transmembrane region" description="Helical" evidence="8">
    <location>
        <begin position="183"/>
        <end position="203"/>
    </location>
</feature>
<feature type="transmembrane region" description="Helical" evidence="8">
    <location>
        <begin position="302"/>
        <end position="320"/>
    </location>
</feature>
<sequence length="366" mass="41293">MLSPNLTTKQTLLLLCFTVYGTLFFTLPRNLTQAAGHNGWLSILIGSLLVIPIIWLISEVGSSMQEKSIIAYCLSLFGPIFGRVFALLLLGPLLLFSAITVRIITELFVTLILPETPLELIIIMMLILRYYLAHGGILSIARWSEVILPGIAALMLILFVLSLENVEFQRMQPLFNASMLATLKGSLGICSAFSEMTLVLFIYPQVKNKSKMIHTMVWTTIIVTFSFEIVFLVTLGTYGSAFTQRLTFPVMELIKDIAIFEFIEHLESPFLALWIFLNLTKGTFTFYCCCTGFQDWFGTSHFRGLMIPISVIVFYLSLIPDNVYNAIVEYEIAKGAVFCFYALLLLTILWLAGKLKARRSAHEENR</sequence>